<dbReference type="Proteomes" id="UP000054869">
    <property type="component" value="Unassembled WGS sequence"/>
</dbReference>
<gene>
    <name evidence="3" type="ORF">Llan_1697</name>
</gene>
<dbReference type="GO" id="GO:0016410">
    <property type="term" value="F:N-acyltransferase activity"/>
    <property type="evidence" value="ECO:0007669"/>
    <property type="project" value="TreeGrafter"/>
</dbReference>
<dbReference type="PROSITE" id="PS51186">
    <property type="entry name" value="GNAT"/>
    <property type="match status" value="1"/>
</dbReference>
<sequence length="576" mass="66288">MFKFKTLNQNDLTLIYQWFQEPIINQWYARGKYWSLEAIKEKYEPRILGKENVPSFIIYKDETPIGFIQYYQFEHGFPEGIHGQHNLLFKQYKQADLVGIDLFIAEENMRGQGFGIRIINQFIEDFLTNFSAVVVDPEMLNITAIRCYEKSGFMNTSFSEDPNYLVMVKQLINPEVLREVKNLLQARFAAELNIDSIHFLSEPDRRNIVLRIPLESTKSGVPESIILKQSLPEQSDEDDQEAYARFARDWAGLEFLSSIPQPAHNVPKFYGASKQYRFLLMEDLGQQHISLVDSLTIPNQKKAIAALSRFMKALGSFHASTYSHTEHYEKILRRIHVNAETEQEELDFILKDLLPKLELANKQLNLPVTQALIDEAIDIITTMLRPNPFTVLTHGDICPDNVFDHYGQDLQLIDFEWNSVRNALLDGTYLRMSMPTCWCAKAIPIDVIESLEIIYREELKRTIPAASDDLAYNIAYTKACGFWVLQQTLPFLEGILLQDRIGPSGPVPDGSLWKSEDNTVRPRFLSRLQSFVDVATKNGLLPHLKEMSKNMLVAVEARWPDTKPLALYPAFINKIP</sequence>
<dbReference type="PATRIC" id="fig|45067.4.peg.1777"/>
<organism evidence="3 4">
    <name type="scientific">Legionella lansingensis</name>
    <dbReference type="NCBI Taxonomy" id="45067"/>
    <lineage>
        <taxon>Bacteria</taxon>
        <taxon>Pseudomonadati</taxon>
        <taxon>Pseudomonadota</taxon>
        <taxon>Gammaproteobacteria</taxon>
        <taxon>Legionellales</taxon>
        <taxon>Legionellaceae</taxon>
        <taxon>Legionella</taxon>
    </lineage>
</organism>
<dbReference type="Pfam" id="PF02958">
    <property type="entry name" value="EcKL"/>
    <property type="match status" value="1"/>
</dbReference>
<name>A0A0W0VLJ2_9GAMM</name>
<keyword evidence="4" id="KW-1185">Reference proteome</keyword>
<evidence type="ECO:0000259" key="2">
    <source>
        <dbReference type="PROSITE" id="PS51186"/>
    </source>
</evidence>
<keyword evidence="1" id="KW-0046">Antibiotic resistance</keyword>
<dbReference type="InterPro" id="IPR011009">
    <property type="entry name" value="Kinase-like_dom_sf"/>
</dbReference>
<dbReference type="SUPFAM" id="SSF56112">
    <property type="entry name" value="Protein kinase-like (PK-like)"/>
    <property type="match status" value="1"/>
</dbReference>
<dbReference type="PANTHER" id="PTHR31438">
    <property type="entry name" value="LYSINE N-ACYLTRANSFERASE C17G9.06C-RELATED"/>
    <property type="match status" value="1"/>
</dbReference>
<dbReference type="AlphaFoldDB" id="A0A0W0VLJ2"/>
<dbReference type="SUPFAM" id="SSF55729">
    <property type="entry name" value="Acyl-CoA N-acyltransferases (Nat)"/>
    <property type="match status" value="1"/>
</dbReference>
<dbReference type="RefSeq" id="WP_065236363.1">
    <property type="nucleotide sequence ID" value="NZ_CAAAJD010000002.1"/>
</dbReference>
<dbReference type="GO" id="GO:0046677">
    <property type="term" value="P:response to antibiotic"/>
    <property type="evidence" value="ECO:0007669"/>
    <property type="project" value="UniProtKB-KW"/>
</dbReference>
<dbReference type="eggNOG" id="COG0510">
    <property type="taxonomic scope" value="Bacteria"/>
</dbReference>
<dbReference type="STRING" id="45067.Llan_1697"/>
<dbReference type="PANTHER" id="PTHR31438:SF1">
    <property type="entry name" value="LYSINE N-ACYLTRANSFERASE C17G9.06C-RELATED"/>
    <property type="match status" value="1"/>
</dbReference>
<keyword evidence="3" id="KW-0808">Transferase</keyword>
<protein>
    <submittedName>
        <fullName evidence="3">Aminoglycoside 6'-N-acetyltransferase</fullName>
    </submittedName>
</protein>
<reference evidence="3 4" key="1">
    <citation type="submission" date="2015-11" db="EMBL/GenBank/DDBJ databases">
        <title>Genomic analysis of 38 Legionella species identifies large and diverse effector repertoires.</title>
        <authorList>
            <person name="Burstein D."/>
            <person name="Amaro F."/>
            <person name="Zusman T."/>
            <person name="Lifshitz Z."/>
            <person name="Cohen O."/>
            <person name="Gilbert J.A."/>
            <person name="Pupko T."/>
            <person name="Shuman H.A."/>
            <person name="Segal G."/>
        </authorList>
    </citation>
    <scope>NUCLEOTIDE SEQUENCE [LARGE SCALE GENOMIC DNA]</scope>
    <source>
        <strain evidence="3 4">ATCC 49751</strain>
    </source>
</reference>
<dbReference type="InterPro" id="IPR016181">
    <property type="entry name" value="Acyl_CoA_acyltransferase"/>
</dbReference>
<dbReference type="eggNOG" id="COG1670">
    <property type="taxonomic scope" value="Bacteria"/>
</dbReference>
<dbReference type="Pfam" id="PF13523">
    <property type="entry name" value="Acetyltransf_8"/>
    <property type="match status" value="1"/>
</dbReference>
<comment type="caution">
    <text evidence="3">The sequence shown here is derived from an EMBL/GenBank/DDBJ whole genome shotgun (WGS) entry which is preliminary data.</text>
</comment>
<dbReference type="Gene3D" id="3.40.630.30">
    <property type="match status" value="1"/>
</dbReference>
<dbReference type="OrthoDB" id="144109at2"/>
<dbReference type="Gene3D" id="3.90.1200.10">
    <property type="match status" value="1"/>
</dbReference>
<dbReference type="InterPro" id="IPR000182">
    <property type="entry name" value="GNAT_dom"/>
</dbReference>
<proteinExistence type="predicted"/>
<feature type="domain" description="N-acetyltransferase" evidence="2">
    <location>
        <begin position="2"/>
        <end position="172"/>
    </location>
</feature>
<accession>A0A0W0VLJ2</accession>
<dbReference type="InterPro" id="IPR004119">
    <property type="entry name" value="EcKL"/>
</dbReference>
<evidence type="ECO:0000256" key="1">
    <source>
        <dbReference type="ARBA" id="ARBA00023251"/>
    </source>
</evidence>
<evidence type="ECO:0000313" key="4">
    <source>
        <dbReference type="Proteomes" id="UP000054869"/>
    </source>
</evidence>
<dbReference type="EMBL" id="LNYI01000033">
    <property type="protein sequence ID" value="KTD20967.1"/>
    <property type="molecule type" value="Genomic_DNA"/>
</dbReference>
<evidence type="ECO:0000313" key="3">
    <source>
        <dbReference type="EMBL" id="KTD20967.1"/>
    </source>
</evidence>